<dbReference type="PANTHER" id="PTHR22911">
    <property type="entry name" value="ACYL-MALONYL CONDENSING ENZYME-RELATED"/>
    <property type="match status" value="1"/>
</dbReference>
<dbReference type="Pfam" id="PF00892">
    <property type="entry name" value="EamA"/>
    <property type="match status" value="2"/>
</dbReference>
<feature type="transmembrane region" description="Helical" evidence="1">
    <location>
        <begin position="271"/>
        <end position="287"/>
    </location>
</feature>
<dbReference type="InterPro" id="IPR037185">
    <property type="entry name" value="EmrE-like"/>
</dbReference>
<dbReference type="EMBL" id="RWJI01000002">
    <property type="protein sequence ID" value="RRQ51275.1"/>
    <property type="molecule type" value="Genomic_DNA"/>
</dbReference>
<dbReference type="GO" id="GO:0016020">
    <property type="term" value="C:membrane"/>
    <property type="evidence" value="ECO:0007669"/>
    <property type="project" value="InterPro"/>
</dbReference>
<feature type="transmembrane region" description="Helical" evidence="1">
    <location>
        <begin position="155"/>
        <end position="175"/>
    </location>
</feature>
<dbReference type="AlphaFoldDB" id="A0A3R8RS00"/>
<dbReference type="SUPFAM" id="SSF103481">
    <property type="entry name" value="Multidrug resistance efflux transporter EmrE"/>
    <property type="match status" value="2"/>
</dbReference>
<evidence type="ECO:0000313" key="3">
    <source>
        <dbReference type="EMBL" id="RRQ51275.1"/>
    </source>
</evidence>
<feature type="domain" description="EamA" evidence="2">
    <location>
        <begin position="17"/>
        <end position="145"/>
    </location>
</feature>
<dbReference type="OrthoDB" id="8770617at2"/>
<comment type="caution">
    <text evidence="3">The sequence shown here is derived from an EMBL/GenBank/DDBJ whole genome shotgun (WGS) entry which is preliminary data.</text>
</comment>
<feature type="transmembrane region" description="Helical" evidence="1">
    <location>
        <begin position="214"/>
        <end position="237"/>
    </location>
</feature>
<dbReference type="PANTHER" id="PTHR22911:SF76">
    <property type="entry name" value="EAMA DOMAIN-CONTAINING PROTEIN"/>
    <property type="match status" value="1"/>
</dbReference>
<feature type="transmembrane region" description="Helical" evidence="1">
    <location>
        <begin position="187"/>
        <end position="208"/>
    </location>
</feature>
<keyword evidence="1" id="KW-0812">Transmembrane</keyword>
<feature type="transmembrane region" description="Helical" evidence="1">
    <location>
        <begin position="244"/>
        <end position="265"/>
    </location>
</feature>
<dbReference type="Proteomes" id="UP000268553">
    <property type="component" value="Unassembled WGS sequence"/>
</dbReference>
<gene>
    <name evidence="3" type="ORF">D7D48_09950</name>
</gene>
<feature type="domain" description="EamA" evidence="2">
    <location>
        <begin position="157"/>
        <end position="287"/>
    </location>
</feature>
<accession>A0A3R8RS00</accession>
<sequence length="290" mass="31519">MQQKIFHRQTPSVLAFVALLAGNIAIAFGPLLVRYADSGPIATGFWRLALATPFLFFVGYRFGFRFSAVSRPTYWVAIVAGLFFGVDIILWHIGIFQTKMANATLFANCASLLLVIYGVIVARKMPSKWESMAVLFAFVGAALLMGQSLELSPRHFSGDLLSLGAGLTYTVYLVLMMKMRQNTESWGALGMASAIAAIVLFIGAVFAGEQIIPTVWWPVLLLAFTSQFFGQGCLTYALPHFSPLVIGLALLLQPALSATAGWLAFGEMLTAMDFTGSALIMIALVLVRKQ</sequence>
<evidence type="ECO:0000313" key="4">
    <source>
        <dbReference type="Proteomes" id="UP000268553"/>
    </source>
</evidence>
<feature type="transmembrane region" description="Helical" evidence="1">
    <location>
        <begin position="100"/>
        <end position="120"/>
    </location>
</feature>
<feature type="transmembrane region" description="Helical" evidence="1">
    <location>
        <begin position="12"/>
        <end position="33"/>
    </location>
</feature>
<dbReference type="RefSeq" id="WP_125231250.1">
    <property type="nucleotide sequence ID" value="NZ_RWJI01000002.1"/>
</dbReference>
<feature type="transmembrane region" description="Helical" evidence="1">
    <location>
        <begin position="74"/>
        <end position="94"/>
    </location>
</feature>
<organism evidence="3 4">
    <name type="scientific">Sphingorhabdus wooponensis</name>
    <dbReference type="NCBI Taxonomy" id="940136"/>
    <lineage>
        <taxon>Bacteria</taxon>
        <taxon>Pseudomonadati</taxon>
        <taxon>Pseudomonadota</taxon>
        <taxon>Alphaproteobacteria</taxon>
        <taxon>Sphingomonadales</taxon>
        <taxon>Sphingomonadaceae</taxon>
        <taxon>Sphingorhabdus</taxon>
    </lineage>
</organism>
<dbReference type="InterPro" id="IPR000620">
    <property type="entry name" value="EamA_dom"/>
</dbReference>
<protein>
    <submittedName>
        <fullName evidence="3">DMT family transporter</fullName>
    </submittedName>
</protein>
<feature type="transmembrane region" description="Helical" evidence="1">
    <location>
        <begin position="45"/>
        <end position="62"/>
    </location>
</feature>
<keyword evidence="4" id="KW-1185">Reference proteome</keyword>
<reference evidence="3 4" key="1">
    <citation type="submission" date="2018-12" db="EMBL/GenBank/DDBJ databases">
        <authorList>
            <person name="Kim S.-J."/>
            <person name="Jung G.-Y."/>
        </authorList>
    </citation>
    <scope>NUCLEOTIDE SEQUENCE [LARGE SCALE GENOMIC DNA]</scope>
    <source>
        <strain evidence="3 4">03SU3-P</strain>
    </source>
</reference>
<name>A0A3R8RS00_9SPHN</name>
<proteinExistence type="predicted"/>
<feature type="transmembrane region" description="Helical" evidence="1">
    <location>
        <begin position="132"/>
        <end position="149"/>
    </location>
</feature>
<keyword evidence="1" id="KW-1133">Transmembrane helix</keyword>
<keyword evidence="1" id="KW-0472">Membrane</keyword>
<evidence type="ECO:0000256" key="1">
    <source>
        <dbReference type="SAM" id="Phobius"/>
    </source>
</evidence>
<evidence type="ECO:0000259" key="2">
    <source>
        <dbReference type="Pfam" id="PF00892"/>
    </source>
</evidence>